<organism evidence="2 3">
    <name type="scientific">Leersia perrieri</name>
    <dbReference type="NCBI Taxonomy" id="77586"/>
    <lineage>
        <taxon>Eukaryota</taxon>
        <taxon>Viridiplantae</taxon>
        <taxon>Streptophyta</taxon>
        <taxon>Embryophyta</taxon>
        <taxon>Tracheophyta</taxon>
        <taxon>Spermatophyta</taxon>
        <taxon>Magnoliopsida</taxon>
        <taxon>Liliopsida</taxon>
        <taxon>Poales</taxon>
        <taxon>Poaceae</taxon>
        <taxon>BOP clade</taxon>
        <taxon>Oryzoideae</taxon>
        <taxon>Oryzeae</taxon>
        <taxon>Oryzinae</taxon>
        <taxon>Leersia</taxon>
    </lineage>
</organism>
<evidence type="ECO:0000256" key="1">
    <source>
        <dbReference type="SAM" id="MobiDB-lite"/>
    </source>
</evidence>
<reference evidence="2" key="3">
    <citation type="submission" date="2015-04" db="UniProtKB">
        <authorList>
            <consortium name="EnsemblPlants"/>
        </authorList>
    </citation>
    <scope>IDENTIFICATION</scope>
</reference>
<keyword evidence="3" id="KW-1185">Reference proteome</keyword>
<dbReference type="Proteomes" id="UP000032180">
    <property type="component" value="Chromosome 5"/>
</dbReference>
<evidence type="ECO:0000313" key="3">
    <source>
        <dbReference type="Proteomes" id="UP000032180"/>
    </source>
</evidence>
<dbReference type="EnsemblPlants" id="LPERR05G16630.1">
    <property type="protein sequence ID" value="LPERR05G16630.1"/>
    <property type="gene ID" value="LPERR05G16630"/>
</dbReference>
<feature type="compositionally biased region" description="Polar residues" evidence="1">
    <location>
        <begin position="43"/>
        <end position="58"/>
    </location>
</feature>
<evidence type="ECO:0000313" key="2">
    <source>
        <dbReference type="EnsemblPlants" id="LPERR05G16630.1"/>
    </source>
</evidence>
<dbReference type="AlphaFoldDB" id="A0A0D9WHW8"/>
<dbReference type="HOGENOM" id="CLU_2834822_0_0_1"/>
<accession>A0A0D9WHW8</accession>
<feature type="region of interest" description="Disordered" evidence="1">
    <location>
        <begin position="43"/>
        <end position="66"/>
    </location>
</feature>
<sequence length="66" mass="7479">MGARAFLHVPTKKEQRGVNLGNEEKKKKKLSAVVSWINGAKWTTKQKGMATPKSQHTQQPRHLRSN</sequence>
<dbReference type="Gramene" id="LPERR05G16630.1">
    <property type="protein sequence ID" value="LPERR05G16630.1"/>
    <property type="gene ID" value="LPERR05G16630"/>
</dbReference>
<reference evidence="3" key="2">
    <citation type="submission" date="2013-12" db="EMBL/GenBank/DDBJ databases">
        <authorList>
            <person name="Yu Y."/>
            <person name="Lee S."/>
            <person name="de Baynast K."/>
            <person name="Wissotski M."/>
            <person name="Liu L."/>
            <person name="Talag J."/>
            <person name="Goicoechea J."/>
            <person name="Angelova A."/>
            <person name="Jetty R."/>
            <person name="Kudrna D."/>
            <person name="Golser W."/>
            <person name="Rivera L."/>
            <person name="Zhang J."/>
            <person name="Wing R."/>
        </authorList>
    </citation>
    <scope>NUCLEOTIDE SEQUENCE</scope>
</reference>
<name>A0A0D9WHW8_9ORYZ</name>
<reference evidence="2 3" key="1">
    <citation type="submission" date="2012-08" db="EMBL/GenBank/DDBJ databases">
        <title>Oryza genome evolution.</title>
        <authorList>
            <person name="Wing R.A."/>
        </authorList>
    </citation>
    <scope>NUCLEOTIDE SEQUENCE</scope>
</reference>
<proteinExistence type="predicted"/>
<protein>
    <submittedName>
        <fullName evidence="2">Uncharacterized protein</fullName>
    </submittedName>
</protein>